<evidence type="ECO:0000256" key="4">
    <source>
        <dbReference type="ARBA" id="ARBA00023002"/>
    </source>
</evidence>
<dbReference type="Pfam" id="PF05199">
    <property type="entry name" value="GMC_oxred_C"/>
    <property type="match status" value="1"/>
</dbReference>
<proteinExistence type="inferred from homology"/>
<keyword evidence="2" id="KW-0285">Flavoprotein</keyword>
<evidence type="ECO:0000259" key="5">
    <source>
        <dbReference type="Pfam" id="PF00732"/>
    </source>
</evidence>
<keyword evidence="8" id="KW-1185">Reference proteome</keyword>
<dbReference type="PANTHER" id="PTHR46056">
    <property type="entry name" value="LONG-CHAIN-ALCOHOL OXIDASE"/>
    <property type="match status" value="1"/>
</dbReference>
<comment type="similarity">
    <text evidence="1">Belongs to the GMC oxidoreductase family.</text>
</comment>
<evidence type="ECO:0000256" key="3">
    <source>
        <dbReference type="ARBA" id="ARBA00022827"/>
    </source>
</evidence>
<keyword evidence="4" id="KW-0560">Oxidoreductase</keyword>
<protein>
    <submittedName>
        <fullName evidence="7">Choline dehydrogenase-like flavoprotein</fullName>
    </submittedName>
</protein>
<name>A0A7W6F307_9SPHN</name>
<dbReference type="RefSeq" id="WP_183951668.1">
    <property type="nucleotide sequence ID" value="NZ_JACIDH010000007.1"/>
</dbReference>
<gene>
    <name evidence="7" type="ORF">GGR48_001923</name>
</gene>
<dbReference type="InterPro" id="IPR036188">
    <property type="entry name" value="FAD/NAD-bd_sf"/>
</dbReference>
<dbReference type="EMBL" id="JACIDH010000007">
    <property type="protein sequence ID" value="MBB3879496.1"/>
    <property type="molecule type" value="Genomic_DNA"/>
</dbReference>
<organism evidence="7 8">
    <name type="scientific">Sphingomonas pseudosanguinis</name>
    <dbReference type="NCBI Taxonomy" id="413712"/>
    <lineage>
        <taxon>Bacteria</taxon>
        <taxon>Pseudomonadati</taxon>
        <taxon>Pseudomonadota</taxon>
        <taxon>Alphaproteobacteria</taxon>
        <taxon>Sphingomonadales</taxon>
        <taxon>Sphingomonadaceae</taxon>
        <taxon>Sphingomonas</taxon>
    </lineage>
</organism>
<dbReference type="InterPro" id="IPR007867">
    <property type="entry name" value="GMC_OxRtase_C"/>
</dbReference>
<evidence type="ECO:0000313" key="8">
    <source>
        <dbReference type="Proteomes" id="UP000538670"/>
    </source>
</evidence>
<dbReference type="SUPFAM" id="SSF51905">
    <property type="entry name" value="FAD/NAD(P)-binding domain"/>
    <property type="match status" value="1"/>
</dbReference>
<feature type="domain" description="Glucose-methanol-choline oxidoreductase C-terminal" evidence="6">
    <location>
        <begin position="387"/>
        <end position="499"/>
    </location>
</feature>
<dbReference type="AlphaFoldDB" id="A0A7W6F307"/>
<dbReference type="Proteomes" id="UP000538670">
    <property type="component" value="Unassembled WGS sequence"/>
</dbReference>
<dbReference type="Gene3D" id="3.50.50.60">
    <property type="entry name" value="FAD/NAD(P)-binding domain"/>
    <property type="match status" value="2"/>
</dbReference>
<dbReference type="PANTHER" id="PTHR46056:SF12">
    <property type="entry name" value="LONG-CHAIN-ALCOHOL OXIDASE"/>
    <property type="match status" value="1"/>
</dbReference>
<evidence type="ECO:0000256" key="1">
    <source>
        <dbReference type="ARBA" id="ARBA00010790"/>
    </source>
</evidence>
<evidence type="ECO:0000313" key="7">
    <source>
        <dbReference type="EMBL" id="MBB3879496.1"/>
    </source>
</evidence>
<keyword evidence="3" id="KW-0274">FAD</keyword>
<dbReference type="SUPFAM" id="SSF54373">
    <property type="entry name" value="FAD-linked reductases, C-terminal domain"/>
    <property type="match status" value="1"/>
</dbReference>
<sequence>MSRAPYSHQEMVDAVVIGTGAGGAPLTARLAKAGLSVVALEAGRSFAPNDHVADELAADIYWMEERLSGGADPTAFGSNNSGMGVGGSTLHWGAFCPRPDARDLQLKSLTGQGADWPIPHAELIAYVEEVEAFTGVSGPADYPWDARRRYAYPPVPRNASADAMARGCEAMGITATDAPAALVSRDRDQPYWGQRQACVNCGTCHQGCRNAAKTSMDTSYLPFAVAHGAEVRSQARVLSFDLDHEGQITGVVYHQGGEERRQRCRAVFLCAGGVESPRLLLNLGLANSSGQVGRNFMAHVATQVWGRFDDEMRMNRGYPSSLITEDMMRPAEAGCAGGYLIQSLGVLPVNLATQLARGAGMWGTRLQSLLRQYNHMAGIGINGECLPHPDNRLTLSDETDAFGHRKARIDFSYHDNERAIDRHSRQVMTAIWEAAGAKDIFAIDRSAHTIGTCRMGGNGDEAVVDADGRSFDIANLWICDNSIFPSALAANPALTIMALSLRTADRFLALSKARAA</sequence>
<dbReference type="GO" id="GO:0050660">
    <property type="term" value="F:flavin adenine dinucleotide binding"/>
    <property type="evidence" value="ECO:0007669"/>
    <property type="project" value="InterPro"/>
</dbReference>
<dbReference type="InterPro" id="IPR000172">
    <property type="entry name" value="GMC_OxRdtase_N"/>
</dbReference>
<evidence type="ECO:0000259" key="6">
    <source>
        <dbReference type="Pfam" id="PF05199"/>
    </source>
</evidence>
<accession>A0A7W6F307</accession>
<dbReference type="GO" id="GO:0016614">
    <property type="term" value="F:oxidoreductase activity, acting on CH-OH group of donors"/>
    <property type="evidence" value="ECO:0007669"/>
    <property type="project" value="InterPro"/>
</dbReference>
<dbReference type="Pfam" id="PF00732">
    <property type="entry name" value="GMC_oxred_N"/>
    <property type="match status" value="1"/>
</dbReference>
<evidence type="ECO:0000256" key="2">
    <source>
        <dbReference type="ARBA" id="ARBA00022630"/>
    </source>
</evidence>
<comment type="caution">
    <text evidence="7">The sequence shown here is derived from an EMBL/GenBank/DDBJ whole genome shotgun (WGS) entry which is preliminary data.</text>
</comment>
<feature type="domain" description="Glucose-methanol-choline oxidoreductase N-terminal" evidence="5">
    <location>
        <begin position="82"/>
        <end position="300"/>
    </location>
</feature>
<reference evidence="7 8" key="1">
    <citation type="submission" date="2020-08" db="EMBL/GenBank/DDBJ databases">
        <title>Genomic Encyclopedia of Type Strains, Phase IV (KMG-IV): sequencing the most valuable type-strain genomes for metagenomic binning, comparative biology and taxonomic classification.</title>
        <authorList>
            <person name="Goeker M."/>
        </authorList>
    </citation>
    <scope>NUCLEOTIDE SEQUENCE [LARGE SCALE GENOMIC DNA]</scope>
    <source>
        <strain evidence="7 8">DSM 19512</strain>
    </source>
</reference>